<name>A0A4R3JVC9_9PROT</name>
<feature type="transmembrane region" description="Helical" evidence="5">
    <location>
        <begin position="81"/>
        <end position="102"/>
    </location>
</feature>
<keyword evidence="2 5" id="KW-0812">Transmembrane</keyword>
<evidence type="ECO:0000259" key="6">
    <source>
        <dbReference type="Pfam" id="PF04932"/>
    </source>
</evidence>
<feature type="transmembrane region" description="Helical" evidence="5">
    <location>
        <begin position="460"/>
        <end position="478"/>
    </location>
</feature>
<dbReference type="OrthoDB" id="9783389at2"/>
<feature type="transmembrane region" description="Helical" evidence="5">
    <location>
        <begin position="484"/>
        <end position="504"/>
    </location>
</feature>
<evidence type="ECO:0000256" key="4">
    <source>
        <dbReference type="ARBA" id="ARBA00023136"/>
    </source>
</evidence>
<feature type="transmembrane region" description="Helical" evidence="5">
    <location>
        <begin position="429"/>
        <end position="448"/>
    </location>
</feature>
<gene>
    <name evidence="7" type="ORF">EDC61_10767</name>
</gene>
<keyword evidence="3 5" id="KW-1133">Transmembrane helix</keyword>
<comment type="subcellular location">
    <subcellularLocation>
        <location evidence="1">Membrane</location>
        <topology evidence="1">Multi-pass membrane protein</topology>
    </subcellularLocation>
</comment>
<feature type="domain" description="O-antigen ligase-related" evidence="6">
    <location>
        <begin position="258"/>
        <end position="435"/>
    </location>
</feature>
<dbReference type="PANTHER" id="PTHR37422:SF13">
    <property type="entry name" value="LIPOPOLYSACCHARIDE BIOSYNTHESIS PROTEIN PA4999-RELATED"/>
    <property type="match status" value="1"/>
</dbReference>
<evidence type="ECO:0000313" key="7">
    <source>
        <dbReference type="EMBL" id="TCS71929.1"/>
    </source>
</evidence>
<accession>A0A4R3JVC9</accession>
<dbReference type="InterPro" id="IPR007016">
    <property type="entry name" value="O-antigen_ligase-rel_domated"/>
</dbReference>
<proteinExistence type="predicted"/>
<dbReference type="InterPro" id="IPR051533">
    <property type="entry name" value="WaaL-like"/>
</dbReference>
<dbReference type="Proteomes" id="UP000295135">
    <property type="component" value="Unassembled WGS sequence"/>
</dbReference>
<feature type="transmembrane region" description="Helical" evidence="5">
    <location>
        <begin position="134"/>
        <end position="153"/>
    </location>
</feature>
<feature type="transmembrane region" description="Helical" evidence="5">
    <location>
        <begin position="39"/>
        <end position="60"/>
    </location>
</feature>
<dbReference type="AlphaFoldDB" id="A0A4R3JVC9"/>
<feature type="transmembrane region" description="Helical" evidence="5">
    <location>
        <begin position="278"/>
        <end position="294"/>
    </location>
</feature>
<dbReference type="GO" id="GO:0016020">
    <property type="term" value="C:membrane"/>
    <property type="evidence" value="ECO:0007669"/>
    <property type="project" value="UniProtKB-SubCell"/>
</dbReference>
<keyword evidence="8" id="KW-1185">Reference proteome</keyword>
<feature type="transmembrane region" description="Helical" evidence="5">
    <location>
        <begin position="165"/>
        <end position="183"/>
    </location>
</feature>
<keyword evidence="4 5" id="KW-0472">Membrane</keyword>
<organism evidence="7 8">
    <name type="scientific">Sulfuritortus calidifontis</name>
    <dbReference type="NCBI Taxonomy" id="1914471"/>
    <lineage>
        <taxon>Bacteria</taxon>
        <taxon>Pseudomonadati</taxon>
        <taxon>Pseudomonadota</taxon>
        <taxon>Betaproteobacteria</taxon>
        <taxon>Nitrosomonadales</taxon>
        <taxon>Thiobacillaceae</taxon>
        <taxon>Sulfuritortus</taxon>
    </lineage>
</organism>
<evidence type="ECO:0000313" key="8">
    <source>
        <dbReference type="Proteomes" id="UP000295135"/>
    </source>
</evidence>
<evidence type="ECO:0000256" key="1">
    <source>
        <dbReference type="ARBA" id="ARBA00004141"/>
    </source>
</evidence>
<dbReference type="Pfam" id="PF04932">
    <property type="entry name" value="Wzy_C"/>
    <property type="match status" value="1"/>
</dbReference>
<dbReference type="PANTHER" id="PTHR37422">
    <property type="entry name" value="TEICHURONIC ACID BIOSYNTHESIS PROTEIN TUAE"/>
    <property type="match status" value="1"/>
</dbReference>
<sequence>MPPVTTTAHSTAHIPDQWVYYGLLGLLVWAPLPLASNRIWAVGILLAWALALLAGAIYSWRHHPSLALSRLRDFRWPLMLLGAYVLLTQLQSLPLPGAWLAALSPESYRVQSAAGLAEAGLAYRLSIDPYHSRLYASLSVVYFIAFLVAALTLRQSQRIERLAEVLVWCGLAHAVLGAVLYSFEAQYRLFFTEVSHDKVIGTFVNRNHFAGYMELCLAVGIGLMLSRLGNGSAGSQGWRHRLVAALRFLISPKMRLRLMLVIMVIALVLTRSRMGNTAFFSAMLIVGVIALILSRRMAPATLGLIASLVIIDIFIIGTWVGVEKVVQRIQNTPLLAETGETGLPEAEPAQTGRAAAAIKPPTLSMREQSLEERAVPAAYSLGLIRDFAAFGSGGGSFYNAFSRYRPAEIDLFYDHAHNDYAEIAADTGVLGLLLLGGVTLLAAGRALWVLARRRSPLARGMAFAVLMAIVALAIHNTVDFNLQIPANALTFTVILAMAWCVALLPRGSHKHALAPASPA</sequence>
<feature type="transmembrane region" description="Helical" evidence="5">
    <location>
        <begin position="301"/>
        <end position="322"/>
    </location>
</feature>
<evidence type="ECO:0000256" key="3">
    <source>
        <dbReference type="ARBA" id="ARBA00022989"/>
    </source>
</evidence>
<reference evidence="7 8" key="1">
    <citation type="submission" date="2019-03" db="EMBL/GenBank/DDBJ databases">
        <title>Genomic Encyclopedia of Type Strains, Phase IV (KMG-IV): sequencing the most valuable type-strain genomes for metagenomic binning, comparative biology and taxonomic classification.</title>
        <authorList>
            <person name="Goeker M."/>
        </authorList>
    </citation>
    <scope>NUCLEOTIDE SEQUENCE [LARGE SCALE GENOMIC DNA]</scope>
    <source>
        <strain evidence="7 8">DSM 103923</strain>
    </source>
</reference>
<feature type="transmembrane region" description="Helical" evidence="5">
    <location>
        <begin position="256"/>
        <end position="272"/>
    </location>
</feature>
<dbReference type="GO" id="GO:0016874">
    <property type="term" value="F:ligase activity"/>
    <property type="evidence" value="ECO:0007669"/>
    <property type="project" value="UniProtKB-KW"/>
</dbReference>
<dbReference type="EMBL" id="SLZY01000007">
    <property type="protein sequence ID" value="TCS71929.1"/>
    <property type="molecule type" value="Genomic_DNA"/>
</dbReference>
<protein>
    <submittedName>
        <fullName evidence="7">O-antigen ligase-like membrane protein</fullName>
    </submittedName>
</protein>
<evidence type="ECO:0000256" key="5">
    <source>
        <dbReference type="SAM" id="Phobius"/>
    </source>
</evidence>
<keyword evidence="7" id="KW-0436">Ligase</keyword>
<dbReference type="RefSeq" id="WP_126463685.1">
    <property type="nucleotide sequence ID" value="NZ_AP018721.1"/>
</dbReference>
<comment type="caution">
    <text evidence="7">The sequence shown here is derived from an EMBL/GenBank/DDBJ whole genome shotgun (WGS) entry which is preliminary data.</text>
</comment>
<evidence type="ECO:0000256" key="2">
    <source>
        <dbReference type="ARBA" id="ARBA00022692"/>
    </source>
</evidence>
<feature type="transmembrane region" description="Helical" evidence="5">
    <location>
        <begin position="209"/>
        <end position="229"/>
    </location>
</feature>